<evidence type="ECO:0000313" key="2">
    <source>
        <dbReference type="Proteomes" id="UP000053051"/>
    </source>
</evidence>
<dbReference type="AlphaFoldDB" id="M1WXV0"/>
<accession>M1WXV0</accession>
<protein>
    <submittedName>
        <fullName evidence="1">Uncharacterized protein</fullName>
    </submittedName>
</protein>
<dbReference type="EMBL" id="CAIY01000018">
    <property type="protein sequence ID" value="CCH66522.1"/>
    <property type="molecule type" value="Genomic_DNA"/>
</dbReference>
<gene>
    <name evidence="1" type="ORF">RINTHH_3670</name>
</gene>
<keyword evidence="2" id="KW-1185">Reference proteome</keyword>
<dbReference type="Proteomes" id="UP000053051">
    <property type="component" value="Unassembled WGS sequence"/>
</dbReference>
<proteinExistence type="predicted"/>
<name>M1WXV0_9NOST</name>
<reference evidence="1 2" key="1">
    <citation type="submission" date="2012-05" db="EMBL/GenBank/DDBJ databases">
        <authorList>
            <person name="Hilton J."/>
        </authorList>
    </citation>
    <scope>NUCLEOTIDE SEQUENCE [LARGE SCALE GENOMIC DNA]</scope>
    <source>
        <strain evidence="1 2">HH01</strain>
    </source>
</reference>
<organism evidence="1 2">
    <name type="scientific">Richelia intracellularis HH01</name>
    <dbReference type="NCBI Taxonomy" id="1165094"/>
    <lineage>
        <taxon>Bacteria</taxon>
        <taxon>Bacillati</taxon>
        <taxon>Cyanobacteriota</taxon>
        <taxon>Cyanophyceae</taxon>
        <taxon>Nostocales</taxon>
        <taxon>Nostocaceae</taxon>
        <taxon>Richelia</taxon>
    </lineage>
</organism>
<evidence type="ECO:0000313" key="1">
    <source>
        <dbReference type="EMBL" id="CCH66522.1"/>
    </source>
</evidence>
<reference evidence="2" key="2">
    <citation type="submission" date="2016-01" db="EMBL/GenBank/DDBJ databases">
        <title>Diatom-associated endosymboitic cyanobacterium lacks core nitrogen metabolism enzymes.</title>
        <authorList>
            <person name="Hilton J.A."/>
            <person name="Foster R.A."/>
            <person name="Tripp H.J."/>
            <person name="Carter B.J."/>
            <person name="Zehr J.P."/>
            <person name="Villareal T.A."/>
        </authorList>
    </citation>
    <scope>NUCLEOTIDE SEQUENCE [LARGE SCALE GENOMIC DNA]</scope>
    <source>
        <strain evidence="2">HH01</strain>
    </source>
</reference>
<comment type="caution">
    <text evidence="1">The sequence shown here is derived from an EMBL/GenBank/DDBJ whole genome shotgun (WGS) entry which is preliminary data.</text>
</comment>
<sequence>MLILYYSCGWDESLQIIAQVIIACKSLTWMEAYQGFVIKLTD</sequence>